<reference evidence="3 4" key="1">
    <citation type="submission" date="2018-07" db="EMBL/GenBank/DDBJ databases">
        <title>Genomic Encyclopedia of Type Strains, Phase IV (KMG-IV): sequencing the most valuable type-strain genomes for metagenomic binning, comparative biology and taxonomic classification.</title>
        <authorList>
            <person name="Goeker M."/>
        </authorList>
    </citation>
    <scope>NUCLEOTIDE SEQUENCE [LARGE SCALE GENOMIC DNA]</scope>
    <source>
        <strain evidence="3 4">DSM 44290</strain>
    </source>
</reference>
<dbReference type="CDD" id="cd01189">
    <property type="entry name" value="INT_ICEBs1_C_like"/>
    <property type="match status" value="1"/>
</dbReference>
<dbReference type="Proteomes" id="UP000254869">
    <property type="component" value="Unassembled WGS sequence"/>
</dbReference>
<proteinExistence type="predicted"/>
<dbReference type="PROSITE" id="PS51898">
    <property type="entry name" value="TYR_RECOMBINASE"/>
    <property type="match status" value="1"/>
</dbReference>
<dbReference type="InterPro" id="IPR011010">
    <property type="entry name" value="DNA_brk_join_enz"/>
</dbReference>
<dbReference type="GO" id="GO:0006310">
    <property type="term" value="P:DNA recombination"/>
    <property type="evidence" value="ECO:0007669"/>
    <property type="project" value="UniProtKB-KW"/>
</dbReference>
<gene>
    <name evidence="3" type="ORF">DFR76_107177</name>
</gene>
<feature type="domain" description="Tyr recombinase" evidence="2">
    <location>
        <begin position="1"/>
        <end position="156"/>
    </location>
</feature>
<dbReference type="PANTHER" id="PTHR30349">
    <property type="entry name" value="PHAGE INTEGRASE-RELATED"/>
    <property type="match status" value="1"/>
</dbReference>
<evidence type="ECO:0000259" key="2">
    <source>
        <dbReference type="PROSITE" id="PS51898"/>
    </source>
</evidence>
<dbReference type="PANTHER" id="PTHR30349:SF64">
    <property type="entry name" value="PROPHAGE INTEGRASE INTD-RELATED"/>
    <property type="match status" value="1"/>
</dbReference>
<dbReference type="EMBL" id="QQBC01000007">
    <property type="protein sequence ID" value="RDI64801.1"/>
    <property type="molecule type" value="Genomic_DNA"/>
</dbReference>
<dbReference type="SUPFAM" id="SSF56349">
    <property type="entry name" value="DNA breaking-rejoining enzymes"/>
    <property type="match status" value="1"/>
</dbReference>
<evidence type="ECO:0000256" key="1">
    <source>
        <dbReference type="ARBA" id="ARBA00023172"/>
    </source>
</evidence>
<keyword evidence="4" id="KW-1185">Reference proteome</keyword>
<dbReference type="Gene3D" id="1.10.443.10">
    <property type="entry name" value="Intergrase catalytic core"/>
    <property type="match status" value="1"/>
</dbReference>
<name>A0A370I3U5_9NOCA</name>
<comment type="caution">
    <text evidence="3">The sequence shown here is derived from an EMBL/GenBank/DDBJ whole genome shotgun (WGS) entry which is preliminary data.</text>
</comment>
<dbReference type="STRING" id="1210086.GCA_001613105_02399"/>
<dbReference type="InterPro" id="IPR002104">
    <property type="entry name" value="Integrase_catalytic"/>
</dbReference>
<protein>
    <submittedName>
        <fullName evidence="3">Phage integrase family protein</fullName>
    </submittedName>
</protein>
<evidence type="ECO:0000313" key="4">
    <source>
        <dbReference type="Proteomes" id="UP000254869"/>
    </source>
</evidence>
<evidence type="ECO:0000313" key="3">
    <source>
        <dbReference type="EMBL" id="RDI64801.1"/>
    </source>
</evidence>
<keyword evidence="1" id="KW-0233">DNA recombination</keyword>
<dbReference type="Pfam" id="PF00589">
    <property type="entry name" value="Phage_integrase"/>
    <property type="match status" value="1"/>
</dbReference>
<dbReference type="AlphaFoldDB" id="A0A370I3U5"/>
<dbReference type="GO" id="GO:0003677">
    <property type="term" value="F:DNA binding"/>
    <property type="evidence" value="ECO:0007669"/>
    <property type="project" value="InterPro"/>
</dbReference>
<sequence length="360" mass="39978">MHDAGLRVCDIDFLCREIHVVQQANHFRGKPPTTRLKTRTNKRTVPLPADAHNAPSAFLTTVQRNRNDLVFRTKAGNPWCADGMGERFRAVAEKAQVPQGFTPHDLRHFYASALIRNGSSVKTVQVRLGHADAETTLRVYTHLWPDQDAHTRTAIETAFGRIHSDTPDGCTPGNDRVSDLRRDSGRLLSTETASDQDSFSERPMISFMISGGVSDSWTGAVCPSTCTNSIPTHPVDSRRIAMIPHLRRDPDGIRPIPVRGNLREWAPTYDALDRKVGFPYPGRPGNRQTASAVVAECQGPSLCAASDSTRIHKGRRTPARHPNVGVSHSDTPTIFGMRNRLATRSRNRYLDGSHLRFPSR</sequence>
<organism evidence="3 4">
    <name type="scientific">Nocardia pseudobrasiliensis</name>
    <dbReference type="NCBI Taxonomy" id="45979"/>
    <lineage>
        <taxon>Bacteria</taxon>
        <taxon>Bacillati</taxon>
        <taxon>Actinomycetota</taxon>
        <taxon>Actinomycetes</taxon>
        <taxon>Mycobacteriales</taxon>
        <taxon>Nocardiaceae</taxon>
        <taxon>Nocardia</taxon>
    </lineage>
</organism>
<dbReference type="RefSeq" id="WP_082875775.1">
    <property type="nucleotide sequence ID" value="NZ_QQBC01000007.1"/>
</dbReference>
<accession>A0A370I3U5</accession>
<dbReference type="InterPro" id="IPR013762">
    <property type="entry name" value="Integrase-like_cat_sf"/>
</dbReference>
<dbReference type="GO" id="GO:0015074">
    <property type="term" value="P:DNA integration"/>
    <property type="evidence" value="ECO:0007669"/>
    <property type="project" value="InterPro"/>
</dbReference>
<dbReference type="InterPro" id="IPR050090">
    <property type="entry name" value="Tyrosine_recombinase_XerCD"/>
</dbReference>